<evidence type="ECO:0000256" key="2">
    <source>
        <dbReference type="ARBA" id="ARBA00004191"/>
    </source>
</evidence>
<evidence type="ECO:0000256" key="10">
    <source>
        <dbReference type="ARBA" id="ARBA00022679"/>
    </source>
</evidence>
<keyword evidence="9" id="KW-0433">Leucine-rich repeat</keyword>
<dbReference type="InterPro" id="IPR051716">
    <property type="entry name" value="Plant_RL_S/T_kinase"/>
</dbReference>
<evidence type="ECO:0000256" key="27">
    <source>
        <dbReference type="SAM" id="SignalP"/>
    </source>
</evidence>
<dbReference type="PANTHER" id="PTHR48053:SF139">
    <property type="entry name" value="LRR RECEPTOR-LIKE KINASE FAMILY PROTEIN"/>
    <property type="match status" value="1"/>
</dbReference>
<comment type="catalytic activity">
    <reaction evidence="24">
        <text>L-threonyl-[protein] + ATP = O-phospho-L-threonyl-[protein] + ADP + H(+)</text>
        <dbReference type="Rhea" id="RHEA:46608"/>
        <dbReference type="Rhea" id="RHEA-COMP:11060"/>
        <dbReference type="Rhea" id="RHEA-COMP:11605"/>
        <dbReference type="ChEBI" id="CHEBI:15378"/>
        <dbReference type="ChEBI" id="CHEBI:30013"/>
        <dbReference type="ChEBI" id="CHEBI:30616"/>
        <dbReference type="ChEBI" id="CHEBI:61977"/>
        <dbReference type="ChEBI" id="CHEBI:456216"/>
        <dbReference type="EC" id="2.7.11.1"/>
    </reaction>
</comment>
<dbReference type="InterPro" id="IPR003591">
    <property type="entry name" value="Leu-rich_rpt_typical-subtyp"/>
</dbReference>
<evidence type="ECO:0000256" key="21">
    <source>
        <dbReference type="ARBA" id="ARBA00023170"/>
    </source>
</evidence>
<evidence type="ECO:0000256" key="13">
    <source>
        <dbReference type="ARBA" id="ARBA00022737"/>
    </source>
</evidence>
<evidence type="ECO:0000256" key="4">
    <source>
        <dbReference type="ARBA" id="ARBA00012513"/>
    </source>
</evidence>
<dbReference type="GO" id="GO:0006952">
    <property type="term" value="P:defense response"/>
    <property type="evidence" value="ECO:0007669"/>
    <property type="project" value="UniProtKB-KW"/>
</dbReference>
<evidence type="ECO:0000313" key="29">
    <source>
        <dbReference type="EMBL" id="KAK7294658.1"/>
    </source>
</evidence>
<evidence type="ECO:0000256" key="15">
    <source>
        <dbReference type="ARBA" id="ARBA00022777"/>
    </source>
</evidence>
<feature type="domain" description="Protein kinase" evidence="28">
    <location>
        <begin position="712"/>
        <end position="984"/>
    </location>
</feature>
<dbReference type="InterPro" id="IPR000719">
    <property type="entry name" value="Prot_kinase_dom"/>
</dbReference>
<evidence type="ECO:0000256" key="7">
    <source>
        <dbReference type="ARBA" id="ARBA00022527"/>
    </source>
</evidence>
<dbReference type="GO" id="GO:0051707">
    <property type="term" value="P:response to other organism"/>
    <property type="evidence" value="ECO:0007669"/>
    <property type="project" value="UniProtKB-ARBA"/>
</dbReference>
<evidence type="ECO:0000256" key="5">
    <source>
        <dbReference type="ARBA" id="ARBA00022512"/>
    </source>
</evidence>
<evidence type="ECO:0000256" key="17">
    <source>
        <dbReference type="ARBA" id="ARBA00022840"/>
    </source>
</evidence>
<dbReference type="PANTHER" id="PTHR48053">
    <property type="entry name" value="LEUCINE RICH REPEAT FAMILY PROTEIN, EXPRESSED"/>
    <property type="match status" value="1"/>
</dbReference>
<dbReference type="InterPro" id="IPR032675">
    <property type="entry name" value="LRR_dom_sf"/>
</dbReference>
<dbReference type="FunFam" id="3.30.200.20:FF:000309">
    <property type="entry name" value="Leucine-rich repeat receptor protein kinase MSP1"/>
    <property type="match status" value="1"/>
</dbReference>
<keyword evidence="18 26" id="KW-1133">Transmembrane helix</keyword>
<dbReference type="EMBL" id="JAYKXN010000004">
    <property type="protein sequence ID" value="KAK7294658.1"/>
    <property type="molecule type" value="Genomic_DNA"/>
</dbReference>
<dbReference type="GO" id="GO:0004674">
    <property type="term" value="F:protein serine/threonine kinase activity"/>
    <property type="evidence" value="ECO:0007669"/>
    <property type="project" value="UniProtKB-KW"/>
</dbReference>
<evidence type="ECO:0000256" key="19">
    <source>
        <dbReference type="ARBA" id="ARBA00023136"/>
    </source>
</evidence>
<sequence>MLSVKLQPCWILVIMSFLAFSMPSPSYATTASFANSSTLQSIEANALLKWKSTLNNQTLLSSWIGDSACNNWLGISCDKAKSVSAINLTNVGLRGTLQSLNFSLLPNIATLNLSLNFFNGSIPPQIGVLSKLSLLDLSHNYLFGNIPSEITQLTNLRFLYLANNFLNGSIPHEIGSLRDLRELNVGTNEFFGNIPHEIGKLGKINYLSVGGNHFNGSIPHEVWNLRTLDTLYFQDCYFTGYIPKEIGNLVNLELLILSNNSLSGSIPQEIGKLSNLRYLLLELNNFTGSIPTSIGNLSNLIEIALLSNKFNGNLPTEMNRFTNLEFLSLDFNHFTGNLPHNVCFSGVLVNFTATDNYFTGPIPKSLKNCTSLRRLRLDNNQLTGNITNDFGILPNLYYVGLSENNLYGHLSPNWGKCKKLQTLRIFNNKLSGGIPLELGEATNLHVLDLSSNHLTGKIPEELGNLILMNGLLISNNHLLGNVPGQIASLHELETLELAANNLIGFIIKQLATLPKLLHLNLSRNKFKGNIPLEFGQFKVLESLDLGGNFLDGTIPSGFGQLKYLEMLNLSHNNLSGDLSSLDDMLSLSTVDISYNKLEGPLPDIHVFHNISIEYLRNNKDLCGKVSGLEPCPTSNDKSQNHKKNNVILVVLPLTCGILLVALIVFLVSYHFCQTSDRKQNPIASVQTQDLFAIWSFDGKIVYENIIEATEEFDDKYLIGVGGQGCVYKAELPSGQIVAVKKLHSVPSREASNLKAFTSEVKALTEIRHRNIVKLCGFCLHSRFSFLVYEFLEKGSLKKILEDDEEAIEFNWNTRVNVITGVANALCYMHHNCSPPIVHRDISSKNILLDLEYVAHVSDFGTAKLLNPDSTNWTSFVGTFGYAAPELAYTMEVNEKCDVYSFGILVLEILFGKHPRDFVISSTALTSCEVMASTIDDKLDQRLPLPIKPLIQKVESIVKITSTCLIERACFRPTMEQVAKELTMLD</sequence>
<evidence type="ECO:0000256" key="22">
    <source>
        <dbReference type="ARBA" id="ARBA00023180"/>
    </source>
</evidence>
<keyword evidence="22" id="KW-0325">Glycoprotein</keyword>
<keyword evidence="12 27" id="KW-0732">Signal</keyword>
<evidence type="ECO:0000256" key="3">
    <source>
        <dbReference type="ARBA" id="ARBA00004479"/>
    </source>
</evidence>
<dbReference type="SMART" id="SM00369">
    <property type="entry name" value="LRR_TYP"/>
    <property type="match status" value="9"/>
</dbReference>
<dbReference type="GO" id="GO:0009791">
    <property type="term" value="P:post-embryonic development"/>
    <property type="evidence" value="ECO:0007669"/>
    <property type="project" value="UniProtKB-ARBA"/>
</dbReference>
<dbReference type="PROSITE" id="PS00109">
    <property type="entry name" value="PROTEIN_KINASE_TYR"/>
    <property type="match status" value="1"/>
</dbReference>
<dbReference type="FunFam" id="3.80.10.10:FF:000453">
    <property type="entry name" value="Leucine-rich receptor-like protein kinase family protein"/>
    <property type="match status" value="1"/>
</dbReference>
<dbReference type="InterPro" id="IPR013210">
    <property type="entry name" value="LRR_N_plant-typ"/>
</dbReference>
<dbReference type="PROSITE" id="PS50011">
    <property type="entry name" value="PROTEIN_KINASE_DOM"/>
    <property type="match status" value="1"/>
</dbReference>
<dbReference type="Pfam" id="PF08263">
    <property type="entry name" value="LRRNT_2"/>
    <property type="match status" value="1"/>
</dbReference>
<keyword evidence="14" id="KW-0547">Nucleotide-binding</keyword>
<feature type="transmembrane region" description="Helical" evidence="26">
    <location>
        <begin position="646"/>
        <end position="669"/>
    </location>
</feature>
<keyword evidence="21" id="KW-0675">Receptor</keyword>
<evidence type="ECO:0000256" key="1">
    <source>
        <dbReference type="ARBA" id="ARBA00004170"/>
    </source>
</evidence>
<evidence type="ECO:0000256" key="11">
    <source>
        <dbReference type="ARBA" id="ARBA00022692"/>
    </source>
</evidence>
<keyword evidence="10" id="KW-0808">Transferase</keyword>
<dbReference type="Proteomes" id="UP001359559">
    <property type="component" value="Unassembled WGS sequence"/>
</dbReference>
<comment type="subcellular location">
    <subcellularLocation>
        <location evidence="1">Membrane</location>
        <topology evidence="1">Peripheral membrane protein</topology>
    </subcellularLocation>
    <subcellularLocation>
        <location evidence="3">Membrane</location>
        <topology evidence="3">Single-pass type I membrane protein</topology>
    </subcellularLocation>
    <subcellularLocation>
        <location evidence="2">Secreted</location>
        <location evidence="2">Cell wall</location>
    </subcellularLocation>
</comment>
<feature type="chain" id="PRO_5042908759" description="non-specific serine/threonine protein kinase" evidence="27">
    <location>
        <begin position="29"/>
        <end position="985"/>
    </location>
</feature>
<dbReference type="FunFam" id="3.80.10.10:FF:000400">
    <property type="entry name" value="Nuclear pore complex protein NUP107"/>
    <property type="match status" value="1"/>
</dbReference>
<dbReference type="SUPFAM" id="SSF56112">
    <property type="entry name" value="Protein kinase-like (PK-like)"/>
    <property type="match status" value="1"/>
</dbReference>
<dbReference type="EC" id="2.7.11.1" evidence="4"/>
<evidence type="ECO:0000256" key="16">
    <source>
        <dbReference type="ARBA" id="ARBA00022821"/>
    </source>
</evidence>
<dbReference type="InterPro" id="IPR008266">
    <property type="entry name" value="Tyr_kinase_AS"/>
</dbReference>
<keyword evidence="17" id="KW-0067">ATP-binding</keyword>
<dbReference type="FunFam" id="3.80.10.10:FF:000177">
    <property type="entry name" value="Leucine-rich repeat receptor-like serine/threonine-protein kinase At1g17230"/>
    <property type="match status" value="1"/>
</dbReference>
<dbReference type="Pfam" id="PF00069">
    <property type="entry name" value="Pkinase"/>
    <property type="match status" value="1"/>
</dbReference>
<dbReference type="Gene3D" id="3.30.200.20">
    <property type="entry name" value="Phosphorylase Kinase, domain 1"/>
    <property type="match status" value="1"/>
</dbReference>
<protein>
    <recommendedName>
        <fullName evidence="4">non-specific serine/threonine protein kinase</fullName>
        <ecNumber evidence="4">2.7.11.1</ecNumber>
    </recommendedName>
</protein>
<keyword evidence="8" id="KW-0597">Phosphoprotein</keyword>
<comment type="caution">
    <text evidence="29">The sequence shown here is derived from an EMBL/GenBank/DDBJ whole genome shotgun (WGS) entry which is preliminary data.</text>
</comment>
<keyword evidence="19 26" id="KW-0472">Membrane</keyword>
<reference evidence="29 30" key="1">
    <citation type="submission" date="2024-01" db="EMBL/GenBank/DDBJ databases">
        <title>The genomes of 5 underutilized Papilionoideae crops provide insights into root nodulation and disease resistance.</title>
        <authorList>
            <person name="Yuan L."/>
        </authorList>
    </citation>
    <scope>NUCLEOTIDE SEQUENCE [LARGE SCALE GENOMIC DNA]</scope>
    <source>
        <strain evidence="29">LY-2023</strain>
        <tissue evidence="29">Leaf</tissue>
    </source>
</reference>
<dbReference type="GO" id="GO:0016020">
    <property type="term" value="C:membrane"/>
    <property type="evidence" value="ECO:0007669"/>
    <property type="project" value="UniProtKB-SubCell"/>
</dbReference>
<evidence type="ECO:0000256" key="25">
    <source>
        <dbReference type="ARBA" id="ARBA00048679"/>
    </source>
</evidence>
<dbReference type="GO" id="GO:0005524">
    <property type="term" value="F:ATP binding"/>
    <property type="evidence" value="ECO:0007669"/>
    <property type="project" value="UniProtKB-KW"/>
</dbReference>
<evidence type="ECO:0000313" key="30">
    <source>
        <dbReference type="Proteomes" id="UP001359559"/>
    </source>
</evidence>
<evidence type="ECO:0000256" key="9">
    <source>
        <dbReference type="ARBA" id="ARBA00022614"/>
    </source>
</evidence>
<keyword evidence="13" id="KW-0677">Repeat</keyword>
<keyword evidence="20" id="KW-1015">Disulfide bond</keyword>
<dbReference type="AlphaFoldDB" id="A0AAN9JBC3"/>
<evidence type="ECO:0000256" key="8">
    <source>
        <dbReference type="ARBA" id="ARBA00022553"/>
    </source>
</evidence>
<dbReference type="Pfam" id="PF00560">
    <property type="entry name" value="LRR_1"/>
    <property type="match status" value="8"/>
</dbReference>
<gene>
    <name evidence="29" type="ORF">RJT34_17548</name>
</gene>
<dbReference type="Pfam" id="PF13855">
    <property type="entry name" value="LRR_8"/>
    <property type="match status" value="1"/>
</dbReference>
<evidence type="ECO:0000259" key="28">
    <source>
        <dbReference type="PROSITE" id="PS50011"/>
    </source>
</evidence>
<accession>A0AAN9JBC3</accession>
<evidence type="ECO:0000256" key="23">
    <source>
        <dbReference type="ARBA" id="ARBA00038043"/>
    </source>
</evidence>
<evidence type="ECO:0000256" key="12">
    <source>
        <dbReference type="ARBA" id="ARBA00022729"/>
    </source>
</evidence>
<evidence type="ECO:0000256" key="20">
    <source>
        <dbReference type="ARBA" id="ARBA00023157"/>
    </source>
</evidence>
<evidence type="ECO:0000256" key="14">
    <source>
        <dbReference type="ARBA" id="ARBA00022741"/>
    </source>
</evidence>
<keyword evidence="30" id="KW-1185">Reference proteome</keyword>
<keyword evidence="16" id="KW-0611">Plant defense</keyword>
<evidence type="ECO:0000256" key="6">
    <source>
        <dbReference type="ARBA" id="ARBA00022525"/>
    </source>
</evidence>
<dbReference type="FunFam" id="1.10.510.10:FF:000445">
    <property type="entry name" value="MDIS1-interacting receptor like kinase 2"/>
    <property type="match status" value="1"/>
</dbReference>
<organism evidence="29 30">
    <name type="scientific">Clitoria ternatea</name>
    <name type="common">Butterfly pea</name>
    <dbReference type="NCBI Taxonomy" id="43366"/>
    <lineage>
        <taxon>Eukaryota</taxon>
        <taxon>Viridiplantae</taxon>
        <taxon>Streptophyta</taxon>
        <taxon>Embryophyta</taxon>
        <taxon>Tracheophyta</taxon>
        <taxon>Spermatophyta</taxon>
        <taxon>Magnoliopsida</taxon>
        <taxon>eudicotyledons</taxon>
        <taxon>Gunneridae</taxon>
        <taxon>Pentapetalae</taxon>
        <taxon>rosids</taxon>
        <taxon>fabids</taxon>
        <taxon>Fabales</taxon>
        <taxon>Fabaceae</taxon>
        <taxon>Papilionoideae</taxon>
        <taxon>50 kb inversion clade</taxon>
        <taxon>NPAAA clade</taxon>
        <taxon>indigoferoid/millettioid clade</taxon>
        <taxon>Phaseoleae</taxon>
        <taxon>Clitoria</taxon>
    </lineage>
</organism>
<dbReference type="SUPFAM" id="SSF52047">
    <property type="entry name" value="RNI-like"/>
    <property type="match status" value="2"/>
</dbReference>
<keyword evidence="6" id="KW-0964">Secreted</keyword>
<feature type="signal peptide" evidence="27">
    <location>
        <begin position="1"/>
        <end position="28"/>
    </location>
</feature>
<name>A0AAN9JBC3_CLITE</name>
<evidence type="ECO:0000256" key="24">
    <source>
        <dbReference type="ARBA" id="ARBA00047899"/>
    </source>
</evidence>
<proteinExistence type="inferred from homology"/>
<dbReference type="PROSITE" id="PS51450">
    <property type="entry name" value="LRR"/>
    <property type="match status" value="2"/>
</dbReference>
<dbReference type="InterPro" id="IPR011009">
    <property type="entry name" value="Kinase-like_dom_sf"/>
</dbReference>
<evidence type="ECO:0000256" key="18">
    <source>
        <dbReference type="ARBA" id="ARBA00022989"/>
    </source>
</evidence>
<keyword evidence="11 26" id="KW-0812">Transmembrane</keyword>
<dbReference type="Gene3D" id="3.80.10.10">
    <property type="entry name" value="Ribonuclease Inhibitor"/>
    <property type="match status" value="2"/>
</dbReference>
<dbReference type="Gene3D" id="1.10.510.10">
    <property type="entry name" value="Transferase(Phosphotransferase) domain 1"/>
    <property type="match status" value="1"/>
</dbReference>
<evidence type="ECO:0000256" key="26">
    <source>
        <dbReference type="SAM" id="Phobius"/>
    </source>
</evidence>
<comment type="similarity">
    <text evidence="23">Belongs to the polygalacturonase-inhibiting protein family.</text>
</comment>
<dbReference type="InterPro" id="IPR001611">
    <property type="entry name" value="Leu-rich_rpt"/>
</dbReference>
<keyword evidence="7" id="KW-0723">Serine/threonine-protein kinase</keyword>
<keyword evidence="15" id="KW-0418">Kinase</keyword>
<keyword evidence="5" id="KW-0134">Cell wall</keyword>
<comment type="catalytic activity">
    <reaction evidence="25">
        <text>L-seryl-[protein] + ATP = O-phospho-L-seryl-[protein] + ADP + H(+)</text>
        <dbReference type="Rhea" id="RHEA:17989"/>
        <dbReference type="Rhea" id="RHEA-COMP:9863"/>
        <dbReference type="Rhea" id="RHEA-COMP:11604"/>
        <dbReference type="ChEBI" id="CHEBI:15378"/>
        <dbReference type="ChEBI" id="CHEBI:29999"/>
        <dbReference type="ChEBI" id="CHEBI:30616"/>
        <dbReference type="ChEBI" id="CHEBI:83421"/>
        <dbReference type="ChEBI" id="CHEBI:456216"/>
        <dbReference type="EC" id="2.7.11.1"/>
    </reaction>
</comment>